<reference evidence="3" key="2">
    <citation type="submission" date="2020-06" db="EMBL/GenBank/DDBJ databases">
        <authorList>
            <person name="Sheffer M."/>
        </authorList>
    </citation>
    <scope>NUCLEOTIDE SEQUENCE</scope>
</reference>
<feature type="region of interest" description="Disordered" evidence="2">
    <location>
        <begin position="1"/>
        <end position="25"/>
    </location>
</feature>
<reference evidence="3" key="1">
    <citation type="journal article" date="2020" name="bioRxiv">
        <title>Chromosome-level reference genome of the European wasp spider Argiope bruennichi: a resource for studies on range expansion and evolutionary adaptation.</title>
        <authorList>
            <person name="Sheffer M.M."/>
            <person name="Hoppe A."/>
            <person name="Krehenwinkel H."/>
            <person name="Uhl G."/>
            <person name="Kuss A.W."/>
            <person name="Jensen L."/>
            <person name="Jensen C."/>
            <person name="Gillespie R.G."/>
            <person name="Hoff K.J."/>
            <person name="Prost S."/>
        </authorList>
    </citation>
    <scope>NUCLEOTIDE SEQUENCE</scope>
</reference>
<gene>
    <name evidence="3" type="ORF">HNY73_001549</name>
</gene>
<feature type="compositionally biased region" description="Basic and acidic residues" evidence="2">
    <location>
        <begin position="15"/>
        <end position="25"/>
    </location>
</feature>
<dbReference type="AlphaFoldDB" id="A0A8T0G1Q6"/>
<accession>A0A8T0G1Q6</accession>
<dbReference type="EMBL" id="JABXBU010000001">
    <property type="protein sequence ID" value="KAF8797264.1"/>
    <property type="molecule type" value="Genomic_DNA"/>
</dbReference>
<comment type="caution">
    <text evidence="3">The sequence shown here is derived from an EMBL/GenBank/DDBJ whole genome shotgun (WGS) entry which is preliminary data.</text>
</comment>
<name>A0A8T0G1Q6_ARGBR</name>
<keyword evidence="1" id="KW-0175">Coiled coil</keyword>
<evidence type="ECO:0000313" key="4">
    <source>
        <dbReference type="Proteomes" id="UP000807504"/>
    </source>
</evidence>
<dbReference type="InterPro" id="IPR036397">
    <property type="entry name" value="RNaseH_sf"/>
</dbReference>
<keyword evidence="4" id="KW-1185">Reference proteome</keyword>
<evidence type="ECO:0000256" key="1">
    <source>
        <dbReference type="SAM" id="Coils"/>
    </source>
</evidence>
<sequence length="212" mass="24515">MRSGQKRMEQMTAGLEKKLESGQGEMKKEIREHVEMQVEGMKEHVNECIGKIEEDVQSVKKEIEDIKEEVDNAQGKINFLEKSLCDLEERPITFLPRSEVMYSRPTVKPLTFDGQTSWSAFKTQFDVGSSSNGWTDRVKASHLVASLQWNQIDWDMHLPLFLLAYRSAVHEATGWTPSEMLFDRTLRLPCDSRIGPEHWRTLYVTSHPVFKV</sequence>
<proteinExistence type="predicted"/>
<dbReference type="Gene3D" id="3.30.420.10">
    <property type="entry name" value="Ribonuclease H-like superfamily/Ribonuclease H"/>
    <property type="match status" value="1"/>
</dbReference>
<evidence type="ECO:0000313" key="3">
    <source>
        <dbReference type="EMBL" id="KAF8797264.1"/>
    </source>
</evidence>
<feature type="coiled-coil region" evidence="1">
    <location>
        <begin position="49"/>
        <end position="83"/>
    </location>
</feature>
<protein>
    <submittedName>
        <fullName evidence="3">Uncharacterized protein</fullName>
    </submittedName>
</protein>
<organism evidence="3 4">
    <name type="scientific">Argiope bruennichi</name>
    <name type="common">Wasp spider</name>
    <name type="synonym">Aranea bruennichi</name>
    <dbReference type="NCBI Taxonomy" id="94029"/>
    <lineage>
        <taxon>Eukaryota</taxon>
        <taxon>Metazoa</taxon>
        <taxon>Ecdysozoa</taxon>
        <taxon>Arthropoda</taxon>
        <taxon>Chelicerata</taxon>
        <taxon>Arachnida</taxon>
        <taxon>Araneae</taxon>
        <taxon>Araneomorphae</taxon>
        <taxon>Entelegynae</taxon>
        <taxon>Araneoidea</taxon>
        <taxon>Araneidae</taxon>
        <taxon>Argiope</taxon>
    </lineage>
</organism>
<dbReference type="Proteomes" id="UP000807504">
    <property type="component" value="Unassembled WGS sequence"/>
</dbReference>
<dbReference type="GO" id="GO:0003676">
    <property type="term" value="F:nucleic acid binding"/>
    <property type="evidence" value="ECO:0007669"/>
    <property type="project" value="InterPro"/>
</dbReference>
<evidence type="ECO:0000256" key="2">
    <source>
        <dbReference type="SAM" id="MobiDB-lite"/>
    </source>
</evidence>